<dbReference type="PANTHER" id="PTHR22937:SF222">
    <property type="entry name" value="RING-TYPE E3 UBIQUITIN TRANSFERASE"/>
    <property type="match status" value="1"/>
</dbReference>
<protein>
    <recommendedName>
        <fullName evidence="2">RING-type E3 ubiquitin transferase</fullName>
        <ecNumber evidence="2">2.3.2.27</ecNumber>
    </recommendedName>
</protein>
<feature type="domain" description="RING-type" evidence="10">
    <location>
        <begin position="501"/>
        <end position="542"/>
    </location>
</feature>
<evidence type="ECO:0000313" key="11">
    <source>
        <dbReference type="EMBL" id="KZV38270.1"/>
    </source>
</evidence>
<evidence type="ECO:0000259" key="10">
    <source>
        <dbReference type="PROSITE" id="PS50089"/>
    </source>
</evidence>
<dbReference type="Proteomes" id="UP000250235">
    <property type="component" value="Unassembled WGS sequence"/>
</dbReference>
<evidence type="ECO:0000256" key="6">
    <source>
        <dbReference type="ARBA" id="ARBA00022786"/>
    </source>
</evidence>
<evidence type="ECO:0000256" key="8">
    <source>
        <dbReference type="PROSITE-ProRule" id="PRU00175"/>
    </source>
</evidence>
<dbReference type="InterPro" id="IPR013083">
    <property type="entry name" value="Znf_RING/FYVE/PHD"/>
</dbReference>
<dbReference type="Gene3D" id="3.30.40.10">
    <property type="entry name" value="Zinc/RING finger domain, C3HC4 (zinc finger)"/>
    <property type="match status" value="1"/>
</dbReference>
<keyword evidence="6" id="KW-0833">Ubl conjugation pathway</keyword>
<dbReference type="PROSITE" id="PS50089">
    <property type="entry name" value="ZF_RING_2"/>
    <property type="match status" value="1"/>
</dbReference>
<keyword evidence="7" id="KW-0862">Zinc</keyword>
<reference evidence="11 12" key="1">
    <citation type="journal article" date="2015" name="Proc. Natl. Acad. Sci. U.S.A.">
        <title>The resurrection genome of Boea hygrometrica: A blueprint for survival of dehydration.</title>
        <authorList>
            <person name="Xiao L."/>
            <person name="Yang G."/>
            <person name="Zhang L."/>
            <person name="Yang X."/>
            <person name="Zhao S."/>
            <person name="Ji Z."/>
            <person name="Zhou Q."/>
            <person name="Hu M."/>
            <person name="Wang Y."/>
            <person name="Chen M."/>
            <person name="Xu Y."/>
            <person name="Jin H."/>
            <person name="Xiao X."/>
            <person name="Hu G."/>
            <person name="Bao F."/>
            <person name="Hu Y."/>
            <person name="Wan P."/>
            <person name="Li L."/>
            <person name="Deng X."/>
            <person name="Kuang T."/>
            <person name="Xiang C."/>
            <person name="Zhu J.K."/>
            <person name="Oliver M.J."/>
            <person name="He Y."/>
        </authorList>
    </citation>
    <scope>NUCLEOTIDE SEQUENCE [LARGE SCALE GENOMIC DNA]</scope>
    <source>
        <strain evidence="12">cv. XS01</strain>
    </source>
</reference>
<name>A0A2Z7C1F1_9LAMI</name>
<keyword evidence="3" id="KW-0808">Transferase</keyword>
<dbReference type="SUPFAM" id="SSF57850">
    <property type="entry name" value="RING/U-box"/>
    <property type="match status" value="1"/>
</dbReference>
<evidence type="ECO:0000256" key="3">
    <source>
        <dbReference type="ARBA" id="ARBA00022679"/>
    </source>
</evidence>
<dbReference type="GO" id="GO:0008270">
    <property type="term" value="F:zinc ion binding"/>
    <property type="evidence" value="ECO:0007669"/>
    <property type="project" value="UniProtKB-KW"/>
</dbReference>
<dbReference type="SMART" id="SM00184">
    <property type="entry name" value="RING"/>
    <property type="match status" value="1"/>
</dbReference>
<dbReference type="InterPro" id="IPR045191">
    <property type="entry name" value="MBR1/2-like"/>
</dbReference>
<dbReference type="GO" id="GO:0061630">
    <property type="term" value="F:ubiquitin protein ligase activity"/>
    <property type="evidence" value="ECO:0007669"/>
    <property type="project" value="UniProtKB-EC"/>
</dbReference>
<accession>A0A2Z7C1F1</accession>
<evidence type="ECO:0000256" key="7">
    <source>
        <dbReference type="ARBA" id="ARBA00022833"/>
    </source>
</evidence>
<gene>
    <name evidence="11" type="ORF">F511_36505</name>
</gene>
<dbReference type="OrthoDB" id="8062037at2759"/>
<dbReference type="InterPro" id="IPR001841">
    <property type="entry name" value="Znf_RING"/>
</dbReference>
<comment type="catalytic activity">
    <reaction evidence="1">
        <text>S-ubiquitinyl-[E2 ubiquitin-conjugating enzyme]-L-cysteine + [acceptor protein]-L-lysine = [E2 ubiquitin-conjugating enzyme]-L-cysteine + N(6)-ubiquitinyl-[acceptor protein]-L-lysine.</text>
        <dbReference type="EC" id="2.3.2.27"/>
    </reaction>
</comment>
<evidence type="ECO:0000256" key="9">
    <source>
        <dbReference type="SAM" id="MobiDB-lite"/>
    </source>
</evidence>
<feature type="region of interest" description="Disordered" evidence="9">
    <location>
        <begin position="173"/>
        <end position="196"/>
    </location>
</feature>
<organism evidence="11 12">
    <name type="scientific">Dorcoceras hygrometricum</name>
    <dbReference type="NCBI Taxonomy" id="472368"/>
    <lineage>
        <taxon>Eukaryota</taxon>
        <taxon>Viridiplantae</taxon>
        <taxon>Streptophyta</taxon>
        <taxon>Embryophyta</taxon>
        <taxon>Tracheophyta</taxon>
        <taxon>Spermatophyta</taxon>
        <taxon>Magnoliopsida</taxon>
        <taxon>eudicotyledons</taxon>
        <taxon>Gunneridae</taxon>
        <taxon>Pentapetalae</taxon>
        <taxon>asterids</taxon>
        <taxon>lamiids</taxon>
        <taxon>Lamiales</taxon>
        <taxon>Gesneriaceae</taxon>
        <taxon>Didymocarpoideae</taxon>
        <taxon>Trichosporeae</taxon>
        <taxon>Loxocarpinae</taxon>
        <taxon>Dorcoceras</taxon>
    </lineage>
</organism>
<sequence>MGHRNTQFNGHVIDSVSDPQGYSRLHPEPCILYANAANYPQPSIHSMASTLENRRDLNFHHIPERALFYGMPGYNSVQPQHSAINLDLAITAPPSHFNPYLAPPSGIREFPVPVNHGAYDQLSLSSSQRVVGVPADGYFRNIPYLDGARATFKRHNLEGVPTNHQYHNVLPGPISSTAAPSAQPTESGATTTDAASFLPPEYGGSDQASMVENGSHRFVRNRPGLIRPESALAHNTGHLLRNYIAAPAQIHGNPWRDMQFGANNSDIGTFPWTQAPDSPYVHGGVNGACVEPGNIGIHGYQVAGSNRISNGFFNPPIPQCHLNPYHPAPPLQAVRGYNVHFPALVATSSHRISTISASNTSISPYQDVIEAGPAFLVPGLPTGFPLYQPHQRDIMLDFSARHRNLPHLRVLPEDEVAVLEIPGYHDHEAGGSTDQHIDMRLDIDHMSYEELLALGEQIGSVGTGLPEEFIRNKLKTRTFTCSASCINLEEAAPLDEQINFCVVCQTDYMIGETIGTLDCGHEYHSGCIGKWLPLKNTCPICKSTALSCKLKDS</sequence>
<dbReference type="AlphaFoldDB" id="A0A2Z7C1F1"/>
<dbReference type="EMBL" id="KV001989">
    <property type="protein sequence ID" value="KZV38270.1"/>
    <property type="molecule type" value="Genomic_DNA"/>
</dbReference>
<evidence type="ECO:0000256" key="1">
    <source>
        <dbReference type="ARBA" id="ARBA00000900"/>
    </source>
</evidence>
<proteinExistence type="predicted"/>
<dbReference type="PANTHER" id="PTHR22937">
    <property type="entry name" value="E3 UBIQUITIN-PROTEIN LIGASE RNF165"/>
    <property type="match status" value="1"/>
</dbReference>
<keyword evidence="5 8" id="KW-0863">Zinc-finger</keyword>
<evidence type="ECO:0000256" key="2">
    <source>
        <dbReference type="ARBA" id="ARBA00012483"/>
    </source>
</evidence>
<evidence type="ECO:0000313" key="12">
    <source>
        <dbReference type="Proteomes" id="UP000250235"/>
    </source>
</evidence>
<dbReference type="Pfam" id="PF13639">
    <property type="entry name" value="zf-RING_2"/>
    <property type="match status" value="1"/>
</dbReference>
<evidence type="ECO:0000256" key="4">
    <source>
        <dbReference type="ARBA" id="ARBA00022723"/>
    </source>
</evidence>
<dbReference type="GO" id="GO:0005634">
    <property type="term" value="C:nucleus"/>
    <property type="evidence" value="ECO:0007669"/>
    <property type="project" value="TreeGrafter"/>
</dbReference>
<dbReference type="EC" id="2.3.2.27" evidence="2"/>
<feature type="compositionally biased region" description="Polar residues" evidence="9">
    <location>
        <begin position="174"/>
        <end position="194"/>
    </location>
</feature>
<evidence type="ECO:0000256" key="5">
    <source>
        <dbReference type="ARBA" id="ARBA00022771"/>
    </source>
</evidence>
<keyword evidence="12" id="KW-1185">Reference proteome</keyword>
<keyword evidence="4" id="KW-0479">Metal-binding</keyword>